<gene>
    <name evidence="1" type="ORF">DL347_10040</name>
</gene>
<organism evidence="1 2">
    <name type="scientific">Pseudomonas fluorescens</name>
    <dbReference type="NCBI Taxonomy" id="294"/>
    <lineage>
        <taxon>Bacteria</taxon>
        <taxon>Pseudomonadati</taxon>
        <taxon>Pseudomonadota</taxon>
        <taxon>Gammaproteobacteria</taxon>
        <taxon>Pseudomonadales</taxon>
        <taxon>Pseudomonadaceae</taxon>
        <taxon>Pseudomonas</taxon>
    </lineage>
</organism>
<accession>A0A7Z6MYF1</accession>
<sequence>MNEQLAWAQWWAFPWKYAHEDWRSGPHTAIDELCQGRLMMPGDFLGVAACLPPPPHSTALRLALASNEELNLALTLVHDTFNPETMSALSDSHHLWCVRLSKALPPAMLAPDADPLHLLHSWLAPPIWQRLRLRFSRERTHGIEKRHLRLENANNRLDTLWQAVVWRATSLSGEPIRPTQTDQEISNVMPTHH</sequence>
<proteinExistence type="predicted"/>
<dbReference type="Proteomes" id="UP000255541">
    <property type="component" value="Unassembled WGS sequence"/>
</dbReference>
<reference evidence="1 2" key="1">
    <citation type="submission" date="2018-07" db="EMBL/GenBank/DDBJ databases">
        <title>Draft Genome Sequence of Pseudomonas fluorescens AHK-1 associated with canker disease of kiwifruit.</title>
        <authorList>
            <person name="Wu Z."/>
        </authorList>
    </citation>
    <scope>NUCLEOTIDE SEQUENCE [LARGE SCALE GENOMIC DNA]</scope>
    <source>
        <strain evidence="1 2">AHK-1</strain>
    </source>
</reference>
<comment type="caution">
    <text evidence="1">The sequence shown here is derived from an EMBL/GenBank/DDBJ whole genome shotgun (WGS) entry which is preliminary data.</text>
</comment>
<name>A0A7Z6MYF1_PSEFL</name>
<protein>
    <submittedName>
        <fullName evidence="1">Type III secretion protein</fullName>
    </submittedName>
</protein>
<dbReference type="EMBL" id="QRBA01000005">
    <property type="protein sequence ID" value="RDS91343.1"/>
    <property type="molecule type" value="Genomic_DNA"/>
</dbReference>
<dbReference type="AlphaFoldDB" id="A0A7Z6MYF1"/>
<evidence type="ECO:0000313" key="1">
    <source>
        <dbReference type="EMBL" id="RDS91343.1"/>
    </source>
</evidence>
<evidence type="ECO:0000313" key="2">
    <source>
        <dbReference type="Proteomes" id="UP000255541"/>
    </source>
</evidence>
<dbReference type="RefSeq" id="WP_115486709.1">
    <property type="nucleotide sequence ID" value="NZ_QRBA01000005.1"/>
</dbReference>